<dbReference type="eggNOG" id="KOG0767">
    <property type="taxonomic scope" value="Eukaryota"/>
</dbReference>
<keyword evidence="5" id="KW-0677">Repeat</keyword>
<evidence type="ECO:0000256" key="6">
    <source>
        <dbReference type="ARBA" id="ARBA00022792"/>
    </source>
</evidence>
<keyword evidence="14" id="KW-1185">Reference proteome</keyword>
<dbReference type="GO" id="GO:0005315">
    <property type="term" value="F:phosphate transmembrane transporter activity"/>
    <property type="evidence" value="ECO:0007669"/>
    <property type="project" value="InterPro"/>
</dbReference>
<dbReference type="RefSeq" id="XP_007511944.1">
    <property type="nucleotide sequence ID" value="XM_007511882.1"/>
</dbReference>
<dbReference type="PANTHER" id="PTHR45671:SF12">
    <property type="entry name" value="MITOCHONDRIAL PHOSPHATE CARRIER PROTEIN"/>
    <property type="match status" value="1"/>
</dbReference>
<evidence type="ECO:0000256" key="10">
    <source>
        <dbReference type="PROSITE-ProRule" id="PRU00282"/>
    </source>
</evidence>
<keyword evidence="4 10" id="KW-0812">Transmembrane</keyword>
<proteinExistence type="inferred from homology"/>
<evidence type="ECO:0000256" key="8">
    <source>
        <dbReference type="ARBA" id="ARBA00023128"/>
    </source>
</evidence>
<dbReference type="GO" id="GO:1990547">
    <property type="term" value="P:mitochondrial phosphate ion transmembrane transport"/>
    <property type="evidence" value="ECO:0007669"/>
    <property type="project" value="InterPro"/>
</dbReference>
<feature type="repeat" description="Solcar" evidence="10">
    <location>
        <begin position="155"/>
        <end position="240"/>
    </location>
</feature>
<dbReference type="PROSITE" id="PS50920">
    <property type="entry name" value="SOLCAR"/>
    <property type="match status" value="3"/>
</dbReference>
<feature type="compositionally biased region" description="Basic residues" evidence="12">
    <location>
        <begin position="32"/>
        <end position="46"/>
    </location>
</feature>
<evidence type="ECO:0000256" key="5">
    <source>
        <dbReference type="ARBA" id="ARBA00022737"/>
    </source>
</evidence>
<dbReference type="InterPro" id="IPR023395">
    <property type="entry name" value="MCP_dom_sf"/>
</dbReference>
<dbReference type="Proteomes" id="UP000198341">
    <property type="component" value="Chromosome 7"/>
</dbReference>
<comment type="subcellular location">
    <subcellularLocation>
        <location evidence="1">Mitochondrion inner membrane</location>
        <topology evidence="1">Multi-pass membrane protein</topology>
    </subcellularLocation>
</comment>
<organism evidence="13 14">
    <name type="scientific">Bathycoccus prasinos</name>
    <dbReference type="NCBI Taxonomy" id="41875"/>
    <lineage>
        <taxon>Eukaryota</taxon>
        <taxon>Viridiplantae</taxon>
        <taxon>Chlorophyta</taxon>
        <taxon>Mamiellophyceae</taxon>
        <taxon>Mamiellales</taxon>
        <taxon>Bathycoccaceae</taxon>
        <taxon>Bathycoccus</taxon>
    </lineage>
</organism>
<protein>
    <submittedName>
        <fullName evidence="13">Mitochondrial phosphate carrier protein, putative</fullName>
    </submittedName>
</protein>
<evidence type="ECO:0000256" key="12">
    <source>
        <dbReference type="SAM" id="MobiDB-lite"/>
    </source>
</evidence>
<dbReference type="EMBL" id="FO082272">
    <property type="protein sequence ID" value="CCO66032.1"/>
    <property type="molecule type" value="Genomic_DNA"/>
</dbReference>
<dbReference type="InterPro" id="IPR044677">
    <property type="entry name" value="SLC25A3/Pic2/Mir1-like"/>
</dbReference>
<dbReference type="PANTHER" id="PTHR45671">
    <property type="entry name" value="SOLUTE CARRIER FAMILY 25 (MITOCHONDRIAL CARRIER PHOSPHATE CARRIER), MEMBER 3, LIKE-RELATED-RELATED"/>
    <property type="match status" value="1"/>
</dbReference>
<dbReference type="STRING" id="41875.K8F1U4"/>
<feature type="repeat" description="Solcar" evidence="10">
    <location>
        <begin position="63"/>
        <end position="149"/>
    </location>
</feature>
<keyword evidence="7" id="KW-1133">Transmembrane helix</keyword>
<dbReference type="GO" id="GO:0005743">
    <property type="term" value="C:mitochondrial inner membrane"/>
    <property type="evidence" value="ECO:0007669"/>
    <property type="project" value="UniProtKB-SubCell"/>
</dbReference>
<evidence type="ECO:0000256" key="3">
    <source>
        <dbReference type="ARBA" id="ARBA00022448"/>
    </source>
</evidence>
<evidence type="ECO:0000313" key="13">
    <source>
        <dbReference type="EMBL" id="CCO66032.1"/>
    </source>
</evidence>
<evidence type="ECO:0000256" key="7">
    <source>
        <dbReference type="ARBA" id="ARBA00022989"/>
    </source>
</evidence>
<dbReference type="AlphaFoldDB" id="K8F1U4"/>
<keyword evidence="9 10" id="KW-0472">Membrane</keyword>
<dbReference type="OrthoDB" id="427452at2759"/>
<comment type="similarity">
    <text evidence="2 11">Belongs to the mitochondrial carrier (TC 2.A.29) family.</text>
</comment>
<gene>
    <name evidence="13" type="ORF">Bathy07g01730</name>
</gene>
<dbReference type="Gene3D" id="1.50.40.10">
    <property type="entry name" value="Mitochondrial carrier domain"/>
    <property type="match status" value="2"/>
</dbReference>
<name>K8F1U4_9CHLO</name>
<feature type="repeat" description="Solcar" evidence="10">
    <location>
        <begin position="258"/>
        <end position="340"/>
    </location>
</feature>
<sequence length="343" mass="37407">MMMRVRLGAMLRPSSSSSSSPKGQHLSPLPQKGKKKKKRKFTKTRTTRASLQELHNGEEEIVLAVLKYFSAGGIGCFASHCLSVPLDVIKTKVQLNPELNSNASARELAQKIVKDEGARALTRGLGATFFGYLIQGGCKYGGFETLKRYYFHGGGNIAQLVLAAMVAEAVGSFALVPFERARVKIVESETYAREKSLFAAVGEEFDAFLEDIAESLLPVYLKMIPYTAVQLVSYDVLVNGFVKGTLGVYGGEEGDGELFFALRLMSAIAAGVLATVASQPGDTIMTRRYCKEDEEEKECEAFVDDDNSVSGLFVGLRQRIPMTVLIVVTQLITVDYVKESLGV</sequence>
<evidence type="ECO:0000256" key="2">
    <source>
        <dbReference type="ARBA" id="ARBA00006375"/>
    </source>
</evidence>
<reference evidence="13 14" key="1">
    <citation type="submission" date="2011-10" db="EMBL/GenBank/DDBJ databases">
        <authorList>
            <person name="Genoscope - CEA"/>
        </authorList>
    </citation>
    <scope>NUCLEOTIDE SEQUENCE [LARGE SCALE GENOMIC DNA]</scope>
    <source>
        <strain evidence="13 14">RCC 1105</strain>
    </source>
</reference>
<keyword evidence="8" id="KW-0496">Mitochondrion</keyword>
<feature type="region of interest" description="Disordered" evidence="12">
    <location>
        <begin position="1"/>
        <end position="50"/>
    </location>
</feature>
<keyword evidence="6" id="KW-0999">Mitochondrion inner membrane</keyword>
<evidence type="ECO:0000313" key="14">
    <source>
        <dbReference type="Proteomes" id="UP000198341"/>
    </source>
</evidence>
<evidence type="ECO:0000256" key="9">
    <source>
        <dbReference type="ARBA" id="ARBA00023136"/>
    </source>
</evidence>
<dbReference type="InterPro" id="IPR018108">
    <property type="entry name" value="MCP_transmembrane"/>
</dbReference>
<dbReference type="Pfam" id="PF00153">
    <property type="entry name" value="Mito_carr"/>
    <property type="match status" value="1"/>
</dbReference>
<evidence type="ECO:0000256" key="4">
    <source>
        <dbReference type="ARBA" id="ARBA00022692"/>
    </source>
</evidence>
<dbReference type="KEGG" id="bpg:Bathy07g01730"/>
<accession>K8F1U4</accession>
<evidence type="ECO:0000256" key="1">
    <source>
        <dbReference type="ARBA" id="ARBA00004448"/>
    </source>
</evidence>
<dbReference type="GeneID" id="19014663"/>
<keyword evidence="3 11" id="KW-0813">Transport</keyword>
<dbReference type="SUPFAM" id="SSF103506">
    <property type="entry name" value="Mitochondrial carrier"/>
    <property type="match status" value="1"/>
</dbReference>
<evidence type="ECO:0000256" key="11">
    <source>
        <dbReference type="RuleBase" id="RU000488"/>
    </source>
</evidence>